<evidence type="ECO:0000313" key="1">
    <source>
        <dbReference type="EMBL" id="MBX38337.1"/>
    </source>
</evidence>
<protein>
    <submittedName>
        <fullName evidence="1">Uncharacterized protein</fullName>
    </submittedName>
</protein>
<proteinExistence type="predicted"/>
<organism evidence="1">
    <name type="scientific">Rhizophora mucronata</name>
    <name type="common">Asiatic mangrove</name>
    <dbReference type="NCBI Taxonomy" id="61149"/>
    <lineage>
        <taxon>Eukaryota</taxon>
        <taxon>Viridiplantae</taxon>
        <taxon>Streptophyta</taxon>
        <taxon>Embryophyta</taxon>
        <taxon>Tracheophyta</taxon>
        <taxon>Spermatophyta</taxon>
        <taxon>Magnoliopsida</taxon>
        <taxon>eudicotyledons</taxon>
        <taxon>Gunneridae</taxon>
        <taxon>Pentapetalae</taxon>
        <taxon>rosids</taxon>
        <taxon>fabids</taxon>
        <taxon>Malpighiales</taxon>
        <taxon>Rhizophoraceae</taxon>
        <taxon>Rhizophora</taxon>
    </lineage>
</organism>
<dbReference type="EMBL" id="GGEC01057853">
    <property type="protein sequence ID" value="MBX38337.1"/>
    <property type="molecule type" value="Transcribed_RNA"/>
</dbReference>
<sequence>MGRIRINNQMFYNQCYCQHIGKAVPMRNSVL</sequence>
<reference evidence="1" key="1">
    <citation type="submission" date="2018-02" db="EMBL/GenBank/DDBJ databases">
        <title>Rhizophora mucronata_Transcriptome.</title>
        <authorList>
            <person name="Meera S.P."/>
            <person name="Sreeshan A."/>
            <person name="Augustine A."/>
        </authorList>
    </citation>
    <scope>NUCLEOTIDE SEQUENCE</scope>
    <source>
        <tissue evidence="1">Leaf</tissue>
    </source>
</reference>
<accession>A0A2P2N754</accession>
<name>A0A2P2N754_RHIMU</name>
<dbReference type="AlphaFoldDB" id="A0A2P2N754"/>